<dbReference type="AlphaFoldDB" id="A0A9N9I251"/>
<feature type="non-terminal residue" evidence="3">
    <location>
        <position position="211"/>
    </location>
</feature>
<keyword evidence="4" id="KW-1185">Reference proteome</keyword>
<protein>
    <submittedName>
        <fullName evidence="3">9921_t:CDS:1</fullName>
    </submittedName>
</protein>
<dbReference type="Proteomes" id="UP000789396">
    <property type="component" value="Unassembled WGS sequence"/>
</dbReference>
<feature type="non-terminal residue" evidence="3">
    <location>
        <position position="1"/>
    </location>
</feature>
<keyword evidence="1" id="KW-0175">Coiled coil</keyword>
<comment type="caution">
    <text evidence="3">The sequence shown here is derived from an EMBL/GenBank/DDBJ whole genome shotgun (WGS) entry which is preliminary data.</text>
</comment>
<dbReference type="EMBL" id="CAJVPZ010023861">
    <property type="protein sequence ID" value="CAG8717041.1"/>
    <property type="molecule type" value="Genomic_DNA"/>
</dbReference>
<sequence length="211" mass="24698">NRRYDELENKLFEDQERTKILNLKLEEVHLERNDERHLATNLRNKIIDLENKNRELRSKLLSCGCGHFLNLALHTRLKHKTTTGKYAALVERTRNLYKNNKKNIIDLLLRQGEIHDLTSENDEEIENIDVAESPDLKRGEQTKTKGKERENELRRESPTNEDDDGEPDLKEMRSEKVLRSESPTNENVCINVKGVKKRLFKDINVEGDGLE</sequence>
<gene>
    <name evidence="3" type="ORF">RFULGI_LOCUS11214</name>
</gene>
<proteinExistence type="predicted"/>
<dbReference type="OrthoDB" id="10647439at2759"/>
<evidence type="ECO:0000313" key="4">
    <source>
        <dbReference type="Proteomes" id="UP000789396"/>
    </source>
</evidence>
<organism evidence="3 4">
    <name type="scientific">Racocetra fulgida</name>
    <dbReference type="NCBI Taxonomy" id="60492"/>
    <lineage>
        <taxon>Eukaryota</taxon>
        <taxon>Fungi</taxon>
        <taxon>Fungi incertae sedis</taxon>
        <taxon>Mucoromycota</taxon>
        <taxon>Glomeromycotina</taxon>
        <taxon>Glomeromycetes</taxon>
        <taxon>Diversisporales</taxon>
        <taxon>Gigasporaceae</taxon>
        <taxon>Racocetra</taxon>
    </lineage>
</organism>
<evidence type="ECO:0000313" key="3">
    <source>
        <dbReference type="EMBL" id="CAG8717041.1"/>
    </source>
</evidence>
<accession>A0A9N9I251</accession>
<feature type="region of interest" description="Disordered" evidence="2">
    <location>
        <begin position="128"/>
        <end position="187"/>
    </location>
</feature>
<feature type="coiled-coil region" evidence="1">
    <location>
        <begin position="32"/>
        <end position="59"/>
    </location>
</feature>
<feature type="compositionally biased region" description="Basic and acidic residues" evidence="2">
    <location>
        <begin position="167"/>
        <end position="179"/>
    </location>
</feature>
<evidence type="ECO:0000256" key="2">
    <source>
        <dbReference type="SAM" id="MobiDB-lite"/>
    </source>
</evidence>
<name>A0A9N9I251_9GLOM</name>
<feature type="compositionally biased region" description="Basic and acidic residues" evidence="2">
    <location>
        <begin position="134"/>
        <end position="158"/>
    </location>
</feature>
<evidence type="ECO:0000256" key="1">
    <source>
        <dbReference type="SAM" id="Coils"/>
    </source>
</evidence>
<reference evidence="3" key="1">
    <citation type="submission" date="2021-06" db="EMBL/GenBank/DDBJ databases">
        <authorList>
            <person name="Kallberg Y."/>
            <person name="Tangrot J."/>
            <person name="Rosling A."/>
        </authorList>
    </citation>
    <scope>NUCLEOTIDE SEQUENCE</scope>
    <source>
        <strain evidence="3">IN212</strain>
    </source>
</reference>